<dbReference type="InterPro" id="IPR007801">
    <property type="entry name" value="MbnB/TglH/ChrH"/>
</dbReference>
<comment type="caution">
    <text evidence="1">The sequence shown here is derived from an EMBL/GenBank/DDBJ whole genome shotgun (WGS) entry which is preliminary data.</text>
</comment>
<dbReference type="EMBL" id="BSOS01000080">
    <property type="protein sequence ID" value="GLR68199.1"/>
    <property type="molecule type" value="Genomic_DNA"/>
</dbReference>
<dbReference type="PANTHER" id="PTHR42194">
    <property type="entry name" value="UPF0276 PROTEIN HI_1600"/>
    <property type="match status" value="1"/>
</dbReference>
<name>A0ABQ6A6U9_9PROT</name>
<dbReference type="PANTHER" id="PTHR42194:SF1">
    <property type="entry name" value="UPF0276 PROTEIN HI_1600"/>
    <property type="match status" value="1"/>
</dbReference>
<dbReference type="Pfam" id="PF05114">
    <property type="entry name" value="MbnB_TglH_ChrH"/>
    <property type="match status" value="1"/>
</dbReference>
<protein>
    <recommendedName>
        <fullName evidence="3">DUF692 domain-containing protein</fullName>
    </recommendedName>
</protein>
<gene>
    <name evidence="1" type="ORF">GCM10010909_28800</name>
</gene>
<dbReference type="NCBIfam" id="NF003818">
    <property type="entry name" value="PRK05409.1"/>
    <property type="match status" value="1"/>
</dbReference>
<evidence type="ECO:0008006" key="3">
    <source>
        <dbReference type="Google" id="ProtNLM"/>
    </source>
</evidence>
<sequence length="197" mass="21204">MNGALVSEHLAWGRIGATALPDLLPLPLTRESIDIFCMNVDRVQTALKRTILVENPSTYLQFASSDIPEPEFLAAVTRRTGCGLICDINNIFVSAHNHGWDALDYLQTLPAAAIGEYHVAGHCPATGAAAGLLLDTHDRPVDSAVWALFETALQIIGPRPVLIERDADLPSLEALLAEAAMGQKIMDQVSRRDANAA</sequence>
<dbReference type="Gene3D" id="3.20.20.150">
    <property type="entry name" value="Divalent-metal-dependent TIM barrel enzymes"/>
    <property type="match status" value="1"/>
</dbReference>
<organism evidence="1 2">
    <name type="scientific">Acidocella aquatica</name>
    <dbReference type="NCBI Taxonomy" id="1922313"/>
    <lineage>
        <taxon>Bacteria</taxon>
        <taxon>Pseudomonadati</taxon>
        <taxon>Pseudomonadota</taxon>
        <taxon>Alphaproteobacteria</taxon>
        <taxon>Acetobacterales</taxon>
        <taxon>Acidocellaceae</taxon>
        <taxon>Acidocella</taxon>
    </lineage>
</organism>
<keyword evidence="2" id="KW-1185">Reference proteome</keyword>
<evidence type="ECO:0000313" key="2">
    <source>
        <dbReference type="Proteomes" id="UP001156641"/>
    </source>
</evidence>
<dbReference type="Proteomes" id="UP001156641">
    <property type="component" value="Unassembled WGS sequence"/>
</dbReference>
<proteinExistence type="predicted"/>
<reference evidence="2" key="1">
    <citation type="journal article" date="2019" name="Int. J. Syst. Evol. Microbiol.">
        <title>The Global Catalogue of Microorganisms (GCM) 10K type strain sequencing project: providing services to taxonomists for standard genome sequencing and annotation.</title>
        <authorList>
            <consortium name="The Broad Institute Genomics Platform"/>
            <consortium name="The Broad Institute Genome Sequencing Center for Infectious Disease"/>
            <person name="Wu L."/>
            <person name="Ma J."/>
        </authorList>
    </citation>
    <scope>NUCLEOTIDE SEQUENCE [LARGE SCALE GENOMIC DNA]</scope>
    <source>
        <strain evidence="2">NBRC 112502</strain>
    </source>
</reference>
<accession>A0ABQ6A6U9</accession>
<evidence type="ECO:0000313" key="1">
    <source>
        <dbReference type="EMBL" id="GLR68199.1"/>
    </source>
</evidence>